<dbReference type="InterPro" id="IPR010982">
    <property type="entry name" value="Lambda_DNA-bd_dom_sf"/>
</dbReference>
<accession>A0A3E3DV32</accession>
<dbReference type="Proteomes" id="UP000261212">
    <property type="component" value="Unassembled WGS sequence"/>
</dbReference>
<evidence type="ECO:0000256" key="1">
    <source>
        <dbReference type="ARBA" id="ARBA00023125"/>
    </source>
</evidence>
<dbReference type="Pfam" id="PF01381">
    <property type="entry name" value="HTH_3"/>
    <property type="match status" value="1"/>
</dbReference>
<dbReference type="RefSeq" id="WP_117532882.1">
    <property type="nucleotide sequence ID" value="NZ_QUSM01000009.1"/>
</dbReference>
<dbReference type="GO" id="GO:0003677">
    <property type="term" value="F:DNA binding"/>
    <property type="evidence" value="ECO:0007669"/>
    <property type="project" value="UniProtKB-KW"/>
</dbReference>
<dbReference type="CDD" id="cd00093">
    <property type="entry name" value="HTH_XRE"/>
    <property type="match status" value="1"/>
</dbReference>
<name>A0A3E3DV32_9FIRM</name>
<dbReference type="PANTHER" id="PTHR46558:SF11">
    <property type="entry name" value="HTH-TYPE TRANSCRIPTIONAL REGULATOR XRE"/>
    <property type="match status" value="1"/>
</dbReference>
<feature type="domain" description="HTH cro/C1-type" evidence="2">
    <location>
        <begin position="9"/>
        <end position="63"/>
    </location>
</feature>
<dbReference type="PROSITE" id="PS50943">
    <property type="entry name" value="HTH_CROC1"/>
    <property type="match status" value="1"/>
</dbReference>
<reference evidence="3 4" key="1">
    <citation type="submission" date="2018-08" db="EMBL/GenBank/DDBJ databases">
        <title>A genome reference for cultivated species of the human gut microbiota.</title>
        <authorList>
            <person name="Zou Y."/>
            <person name="Xue W."/>
            <person name="Luo G."/>
        </authorList>
    </citation>
    <scope>NUCLEOTIDE SEQUENCE [LARGE SCALE GENOMIC DNA]</scope>
    <source>
        <strain evidence="3 4">AM25-6</strain>
    </source>
</reference>
<dbReference type="PANTHER" id="PTHR46558">
    <property type="entry name" value="TRACRIPTIONAL REGULATORY PROTEIN-RELATED-RELATED"/>
    <property type="match status" value="1"/>
</dbReference>
<dbReference type="InterPro" id="IPR001387">
    <property type="entry name" value="Cro/C1-type_HTH"/>
</dbReference>
<gene>
    <name evidence="3" type="ORF">DW687_11950</name>
</gene>
<dbReference type="EMBL" id="QUSM01000009">
    <property type="protein sequence ID" value="RGD72946.1"/>
    <property type="molecule type" value="Genomic_DNA"/>
</dbReference>
<dbReference type="SUPFAM" id="SSF47413">
    <property type="entry name" value="lambda repressor-like DNA-binding domains"/>
    <property type="match status" value="1"/>
</dbReference>
<dbReference type="SMART" id="SM00530">
    <property type="entry name" value="HTH_XRE"/>
    <property type="match status" value="1"/>
</dbReference>
<proteinExistence type="predicted"/>
<sequence length="151" mass="17601">MKYEIGKRIKYFREKEKISQKDLANKLNISNARLSNWEKGINRPDADFIADICTSLKITADELLGIDVNSKQINVSKNELKHLNNYRKLSDSNKKDVDDFMDFRLHKEQQDYNKKQYLKVARGKGEELVSDEDIDKMIENSTEVKGDDDLV</sequence>
<dbReference type="AlphaFoldDB" id="A0A3E3DV32"/>
<evidence type="ECO:0000259" key="2">
    <source>
        <dbReference type="PROSITE" id="PS50943"/>
    </source>
</evidence>
<organism evidence="3 4">
    <name type="scientific">Anaerofustis stercorihominis</name>
    <dbReference type="NCBI Taxonomy" id="214853"/>
    <lineage>
        <taxon>Bacteria</taxon>
        <taxon>Bacillati</taxon>
        <taxon>Bacillota</taxon>
        <taxon>Clostridia</taxon>
        <taxon>Eubacteriales</taxon>
        <taxon>Eubacteriaceae</taxon>
        <taxon>Anaerofustis</taxon>
    </lineage>
</organism>
<keyword evidence="1" id="KW-0238">DNA-binding</keyword>
<comment type="caution">
    <text evidence="3">The sequence shown here is derived from an EMBL/GenBank/DDBJ whole genome shotgun (WGS) entry which is preliminary data.</text>
</comment>
<protein>
    <submittedName>
        <fullName evidence="3">XRE family transcriptional regulator</fullName>
    </submittedName>
</protein>
<dbReference type="Gene3D" id="1.10.260.40">
    <property type="entry name" value="lambda repressor-like DNA-binding domains"/>
    <property type="match status" value="1"/>
</dbReference>
<evidence type="ECO:0000313" key="4">
    <source>
        <dbReference type="Proteomes" id="UP000261212"/>
    </source>
</evidence>
<evidence type="ECO:0000313" key="3">
    <source>
        <dbReference type="EMBL" id="RGD72946.1"/>
    </source>
</evidence>